<protein>
    <submittedName>
        <fullName evidence="3">Transposase</fullName>
    </submittedName>
</protein>
<gene>
    <name evidence="3" type="ORF">ACFPK0_07270</name>
</gene>
<feature type="region of interest" description="Disordered" evidence="1">
    <location>
        <begin position="212"/>
        <end position="232"/>
    </location>
</feature>
<evidence type="ECO:0000259" key="2">
    <source>
        <dbReference type="SMART" id="SM01321"/>
    </source>
</evidence>
<dbReference type="EMBL" id="JBHSMM010000001">
    <property type="protein sequence ID" value="MFC5439806.1"/>
    <property type="molecule type" value="Genomic_DNA"/>
</dbReference>
<accession>A0ABW0JWJ3</accession>
<dbReference type="SUPFAM" id="SSF143422">
    <property type="entry name" value="Transposase IS200-like"/>
    <property type="match status" value="1"/>
</dbReference>
<evidence type="ECO:0000313" key="4">
    <source>
        <dbReference type="Proteomes" id="UP001596018"/>
    </source>
</evidence>
<reference evidence="4" key="1">
    <citation type="journal article" date="2019" name="Int. J. Syst. Evol. Microbiol.">
        <title>The Global Catalogue of Microorganisms (GCM) 10K type strain sequencing project: providing services to taxonomists for standard genome sequencing and annotation.</title>
        <authorList>
            <consortium name="The Broad Institute Genomics Platform"/>
            <consortium name="The Broad Institute Genome Sequencing Center for Infectious Disease"/>
            <person name="Wu L."/>
            <person name="Ma J."/>
        </authorList>
    </citation>
    <scope>NUCLEOTIDE SEQUENCE [LARGE SCALE GENOMIC DNA]</scope>
    <source>
        <strain evidence="4">KACC 12822</strain>
    </source>
</reference>
<dbReference type="Gene3D" id="3.30.70.1290">
    <property type="entry name" value="Transposase IS200-like"/>
    <property type="match status" value="1"/>
</dbReference>
<dbReference type="Proteomes" id="UP001596018">
    <property type="component" value="Unassembled WGS sequence"/>
</dbReference>
<evidence type="ECO:0000256" key="1">
    <source>
        <dbReference type="SAM" id="MobiDB-lite"/>
    </source>
</evidence>
<proteinExistence type="predicted"/>
<dbReference type="PANTHER" id="PTHR34322">
    <property type="entry name" value="TRANSPOSASE, Y1_TNP DOMAIN-CONTAINING"/>
    <property type="match status" value="1"/>
</dbReference>
<dbReference type="RefSeq" id="WP_377340292.1">
    <property type="nucleotide sequence ID" value="NZ_JALBWS010000014.1"/>
</dbReference>
<evidence type="ECO:0000313" key="3">
    <source>
        <dbReference type="EMBL" id="MFC5439806.1"/>
    </source>
</evidence>
<feature type="compositionally biased region" description="Basic residues" evidence="1">
    <location>
        <begin position="223"/>
        <end position="232"/>
    </location>
</feature>
<dbReference type="Pfam" id="PF01797">
    <property type="entry name" value="Y1_Tnp"/>
    <property type="match status" value="1"/>
</dbReference>
<sequence>MPRQPRLDLAYIPQHVVQRGNDRQPCFFTDVDRVRYLQDLREISMREGCNVHAYVLMTNHVHLLMTPAASGQIARVMQSLGRRYVRYINDRYRRTGTLWEGRYKSSLVDRETYLLHCYRYIELNPVRARMTADPLDYAWSSHAHNAFGHDDPLIHPHPVYLALGRTDEERYNAYRTLAMENLSQNHLDAIRAHLQRQHALGSDRFRSAIETQLSRRAGPAKIGRPRKVPQGE</sequence>
<comment type="caution">
    <text evidence="3">The sequence shown here is derived from an EMBL/GenBank/DDBJ whole genome shotgun (WGS) entry which is preliminary data.</text>
</comment>
<dbReference type="PANTHER" id="PTHR34322:SF2">
    <property type="entry name" value="TRANSPOSASE IS200-LIKE DOMAIN-CONTAINING PROTEIN"/>
    <property type="match status" value="1"/>
</dbReference>
<keyword evidence="4" id="KW-1185">Reference proteome</keyword>
<name>A0ABW0JWJ3_9GAMM</name>
<feature type="domain" description="Transposase IS200-like" evidence="2">
    <location>
        <begin position="9"/>
        <end position="124"/>
    </location>
</feature>
<dbReference type="SMART" id="SM01321">
    <property type="entry name" value="Y1_Tnp"/>
    <property type="match status" value="1"/>
</dbReference>
<organism evidence="3 4">
    <name type="scientific">Rhodanobacter ginsenosidimutans</name>
    <dbReference type="NCBI Taxonomy" id="490571"/>
    <lineage>
        <taxon>Bacteria</taxon>
        <taxon>Pseudomonadati</taxon>
        <taxon>Pseudomonadota</taxon>
        <taxon>Gammaproteobacteria</taxon>
        <taxon>Lysobacterales</taxon>
        <taxon>Rhodanobacteraceae</taxon>
        <taxon>Rhodanobacter</taxon>
    </lineage>
</organism>
<dbReference type="InterPro" id="IPR036515">
    <property type="entry name" value="Transposase_17_sf"/>
</dbReference>
<dbReference type="InterPro" id="IPR002686">
    <property type="entry name" value="Transposase_17"/>
</dbReference>